<comment type="caution">
    <text evidence="23">The sequence shown here is derived from an EMBL/GenBank/DDBJ whole genome shotgun (WGS) entry which is preliminary data.</text>
</comment>
<evidence type="ECO:0000256" key="8">
    <source>
        <dbReference type="ARBA" id="ARBA00022741"/>
    </source>
</evidence>
<feature type="domain" description="Gnk2-homologous" evidence="22">
    <location>
        <begin position="24"/>
        <end position="128"/>
    </location>
</feature>
<evidence type="ECO:0000259" key="22">
    <source>
        <dbReference type="PROSITE" id="PS51473"/>
    </source>
</evidence>
<dbReference type="SMART" id="SM00220">
    <property type="entry name" value="S_TKc"/>
    <property type="match status" value="1"/>
</dbReference>
<keyword evidence="3" id="KW-0597">Phosphoprotein</keyword>
<keyword evidence="13 23" id="KW-0675">Receptor</keyword>
<evidence type="ECO:0000256" key="9">
    <source>
        <dbReference type="ARBA" id="ARBA00022777"/>
    </source>
</evidence>
<dbReference type="Proteomes" id="UP000325315">
    <property type="component" value="Unassembled WGS sequence"/>
</dbReference>
<evidence type="ECO:0000256" key="18">
    <source>
        <dbReference type="SAM" id="MobiDB-lite"/>
    </source>
</evidence>
<dbReference type="FunFam" id="3.30.430.20:FF:000013">
    <property type="entry name" value="Cysteine-rich RLK (RECEPTOR-like protein kinase) 23"/>
    <property type="match status" value="1"/>
</dbReference>
<feature type="signal peptide" evidence="20">
    <location>
        <begin position="1"/>
        <end position="20"/>
    </location>
</feature>
<proteinExistence type="predicted"/>
<dbReference type="InterPro" id="IPR017441">
    <property type="entry name" value="Protein_kinase_ATP_BS"/>
</dbReference>
<organism evidence="23 24">
    <name type="scientific">Gossypium australe</name>
    <dbReference type="NCBI Taxonomy" id="47621"/>
    <lineage>
        <taxon>Eukaryota</taxon>
        <taxon>Viridiplantae</taxon>
        <taxon>Streptophyta</taxon>
        <taxon>Embryophyta</taxon>
        <taxon>Tracheophyta</taxon>
        <taxon>Spermatophyta</taxon>
        <taxon>Magnoliopsida</taxon>
        <taxon>eudicotyledons</taxon>
        <taxon>Gunneridae</taxon>
        <taxon>Pentapetalae</taxon>
        <taxon>rosids</taxon>
        <taxon>malvids</taxon>
        <taxon>Malvales</taxon>
        <taxon>Malvaceae</taxon>
        <taxon>Malvoideae</taxon>
        <taxon>Gossypium</taxon>
    </lineage>
</organism>
<dbReference type="FunFam" id="3.30.200.20:FF:000142">
    <property type="entry name" value="Cysteine-rich receptor-like protein kinase 10"/>
    <property type="match status" value="1"/>
</dbReference>
<keyword evidence="10 17" id="KW-0067">ATP-binding</keyword>
<evidence type="ECO:0000256" key="15">
    <source>
        <dbReference type="ARBA" id="ARBA00047558"/>
    </source>
</evidence>
<keyword evidence="5 19" id="KW-0812">Transmembrane</keyword>
<keyword evidence="8 17" id="KW-0547">Nucleotide-binding</keyword>
<dbReference type="InterPro" id="IPR008271">
    <property type="entry name" value="Ser/Thr_kinase_AS"/>
</dbReference>
<dbReference type="SUPFAM" id="SSF56112">
    <property type="entry name" value="Protein kinase-like (PK-like)"/>
    <property type="match status" value="1"/>
</dbReference>
<dbReference type="Gene3D" id="3.30.200.20">
    <property type="entry name" value="Phosphorylase Kinase, domain 1"/>
    <property type="match status" value="1"/>
</dbReference>
<dbReference type="InterPro" id="IPR011009">
    <property type="entry name" value="Kinase-like_dom_sf"/>
</dbReference>
<feature type="compositionally biased region" description="Polar residues" evidence="18">
    <location>
        <begin position="649"/>
        <end position="665"/>
    </location>
</feature>
<keyword evidence="12 19" id="KW-0472">Membrane</keyword>
<feature type="domain" description="Gnk2-homologous" evidence="22">
    <location>
        <begin position="134"/>
        <end position="242"/>
    </location>
</feature>
<evidence type="ECO:0000256" key="2">
    <source>
        <dbReference type="ARBA" id="ARBA00022527"/>
    </source>
</evidence>
<comment type="subcellular location">
    <subcellularLocation>
        <location evidence="1">Membrane</location>
        <topology evidence="1">Single-pass membrane protein</topology>
    </subcellularLocation>
</comment>
<evidence type="ECO:0000256" key="4">
    <source>
        <dbReference type="ARBA" id="ARBA00022679"/>
    </source>
</evidence>
<dbReference type="PROSITE" id="PS51473">
    <property type="entry name" value="GNK2"/>
    <property type="match status" value="2"/>
</dbReference>
<keyword evidence="11 19" id="KW-1133">Transmembrane helix</keyword>
<dbReference type="GO" id="GO:0005524">
    <property type="term" value="F:ATP binding"/>
    <property type="evidence" value="ECO:0007669"/>
    <property type="project" value="UniProtKB-UniRule"/>
</dbReference>
<dbReference type="InterPro" id="IPR038408">
    <property type="entry name" value="GNK2_sf"/>
</dbReference>
<dbReference type="AlphaFoldDB" id="A0A5B6WBN7"/>
<evidence type="ECO:0000256" key="10">
    <source>
        <dbReference type="ARBA" id="ARBA00022840"/>
    </source>
</evidence>
<dbReference type="PANTHER" id="PTHR27002:SF1050">
    <property type="entry name" value="CYSTEINE-RICH RECEPTOR-LIKE PROTEIN KINASE 5"/>
    <property type="match status" value="1"/>
</dbReference>
<evidence type="ECO:0000256" key="20">
    <source>
        <dbReference type="SAM" id="SignalP"/>
    </source>
</evidence>
<comment type="catalytic activity">
    <reaction evidence="15">
        <text>L-seryl-[protein] + ATP = O-phospho-L-seryl-[protein] + ADP + H(+)</text>
        <dbReference type="Rhea" id="RHEA:17989"/>
        <dbReference type="Rhea" id="RHEA-COMP:9863"/>
        <dbReference type="Rhea" id="RHEA-COMP:11604"/>
        <dbReference type="ChEBI" id="CHEBI:15378"/>
        <dbReference type="ChEBI" id="CHEBI:29999"/>
        <dbReference type="ChEBI" id="CHEBI:30616"/>
        <dbReference type="ChEBI" id="CHEBI:83421"/>
        <dbReference type="ChEBI" id="CHEBI:456216"/>
    </reaction>
</comment>
<dbReference type="PROSITE" id="PS50011">
    <property type="entry name" value="PROTEIN_KINASE_DOM"/>
    <property type="match status" value="1"/>
</dbReference>
<evidence type="ECO:0000313" key="23">
    <source>
        <dbReference type="EMBL" id="KAA3478538.1"/>
    </source>
</evidence>
<feature type="region of interest" description="Disordered" evidence="18">
    <location>
        <begin position="644"/>
        <end position="672"/>
    </location>
</feature>
<evidence type="ECO:0000256" key="1">
    <source>
        <dbReference type="ARBA" id="ARBA00004167"/>
    </source>
</evidence>
<evidence type="ECO:0000256" key="3">
    <source>
        <dbReference type="ARBA" id="ARBA00022553"/>
    </source>
</evidence>
<keyword evidence="2" id="KW-0723">Serine/threonine-protein kinase</keyword>
<comment type="catalytic activity">
    <reaction evidence="16">
        <text>L-threonyl-[protein] + ATP = O-phospho-L-threonyl-[protein] + ADP + H(+)</text>
        <dbReference type="Rhea" id="RHEA:46608"/>
        <dbReference type="Rhea" id="RHEA-COMP:11060"/>
        <dbReference type="Rhea" id="RHEA-COMP:11605"/>
        <dbReference type="ChEBI" id="CHEBI:15378"/>
        <dbReference type="ChEBI" id="CHEBI:30013"/>
        <dbReference type="ChEBI" id="CHEBI:30616"/>
        <dbReference type="ChEBI" id="CHEBI:61977"/>
        <dbReference type="ChEBI" id="CHEBI:456216"/>
    </reaction>
</comment>
<evidence type="ECO:0000313" key="24">
    <source>
        <dbReference type="Proteomes" id="UP000325315"/>
    </source>
</evidence>
<evidence type="ECO:0000256" key="14">
    <source>
        <dbReference type="ARBA" id="ARBA00023180"/>
    </source>
</evidence>
<evidence type="ECO:0000256" key="5">
    <source>
        <dbReference type="ARBA" id="ARBA00022692"/>
    </source>
</evidence>
<reference evidence="24" key="1">
    <citation type="journal article" date="2019" name="Plant Biotechnol. J.">
        <title>Genome sequencing of the Australian wild diploid species Gossypium australe highlights disease resistance and delayed gland morphogenesis.</title>
        <authorList>
            <person name="Cai Y."/>
            <person name="Cai X."/>
            <person name="Wang Q."/>
            <person name="Wang P."/>
            <person name="Zhang Y."/>
            <person name="Cai C."/>
            <person name="Xu Y."/>
            <person name="Wang K."/>
            <person name="Zhou Z."/>
            <person name="Wang C."/>
            <person name="Geng S."/>
            <person name="Li B."/>
            <person name="Dong Q."/>
            <person name="Hou Y."/>
            <person name="Wang H."/>
            <person name="Ai P."/>
            <person name="Liu Z."/>
            <person name="Yi F."/>
            <person name="Sun M."/>
            <person name="An G."/>
            <person name="Cheng J."/>
            <person name="Zhang Y."/>
            <person name="Shi Q."/>
            <person name="Xie Y."/>
            <person name="Shi X."/>
            <person name="Chang Y."/>
            <person name="Huang F."/>
            <person name="Chen Y."/>
            <person name="Hong S."/>
            <person name="Mi L."/>
            <person name="Sun Q."/>
            <person name="Zhang L."/>
            <person name="Zhou B."/>
            <person name="Peng R."/>
            <person name="Zhang X."/>
            <person name="Liu F."/>
        </authorList>
    </citation>
    <scope>NUCLEOTIDE SEQUENCE [LARGE SCALE GENOMIC DNA]</scope>
    <source>
        <strain evidence="24">cv. PA1801</strain>
    </source>
</reference>
<dbReference type="PROSITE" id="PS00108">
    <property type="entry name" value="PROTEIN_KINASE_ST"/>
    <property type="match status" value="1"/>
</dbReference>
<dbReference type="Pfam" id="PF01657">
    <property type="entry name" value="Stress-antifung"/>
    <property type="match status" value="2"/>
</dbReference>
<dbReference type="InterPro" id="IPR002902">
    <property type="entry name" value="GNK2"/>
</dbReference>
<evidence type="ECO:0000256" key="6">
    <source>
        <dbReference type="ARBA" id="ARBA00022729"/>
    </source>
</evidence>
<evidence type="ECO:0000256" key="12">
    <source>
        <dbReference type="ARBA" id="ARBA00023136"/>
    </source>
</evidence>
<feature type="chain" id="PRO_5022776832" evidence="20">
    <location>
        <begin position="21"/>
        <end position="672"/>
    </location>
</feature>
<name>A0A5B6WBN7_9ROSI</name>
<gene>
    <name evidence="23" type="ORF">EPI10_012329</name>
</gene>
<evidence type="ECO:0000256" key="16">
    <source>
        <dbReference type="ARBA" id="ARBA00047951"/>
    </source>
</evidence>
<keyword evidence="4" id="KW-0808">Transferase</keyword>
<evidence type="ECO:0000256" key="7">
    <source>
        <dbReference type="ARBA" id="ARBA00022737"/>
    </source>
</evidence>
<dbReference type="GO" id="GO:0005886">
    <property type="term" value="C:plasma membrane"/>
    <property type="evidence" value="ECO:0007669"/>
    <property type="project" value="TreeGrafter"/>
</dbReference>
<dbReference type="Pfam" id="PF07714">
    <property type="entry name" value="PK_Tyr_Ser-Thr"/>
    <property type="match status" value="1"/>
</dbReference>
<evidence type="ECO:0000256" key="19">
    <source>
        <dbReference type="SAM" id="Phobius"/>
    </source>
</evidence>
<feature type="transmembrane region" description="Helical" evidence="19">
    <location>
        <begin position="284"/>
        <end position="306"/>
    </location>
</feature>
<dbReference type="CDD" id="cd23509">
    <property type="entry name" value="Gnk2-like"/>
    <property type="match status" value="2"/>
</dbReference>
<sequence length="672" mass="74599">MSLFFFLLLLLSLFSFTIEAQQQTYLYHYCPNTTIFSPNSTYKTNLNRLLISLTSNATAGIFFHNTTTGKHNSDIVYGLFLCRGDVSTKGCQDCVSTATKDVIQRCPVEKTAVIWYDNCLTHYSNQSIFSTPAVVPKFYLINTGNVSNQEQFNQILATTMNDGAALALNDTLPLKKFATREANVSRFQTLYSLLQCTPDLTTSDCNTCLRGAIADLPTCCDGKQGGRVLTPSCSIRYELYPFYNQTAVSVSAPPPPLTPPPAITPAITPGSVILSGKSKNTLPIIIAIIAPIAVSVLLLFLACCLLKRRARRKYKAVEEENAKDDIYAIESLQYDFSTIEVATNNFSNSNKLGEGGFGEVYKGTLPNGQEIAVKRLSRSSGQGIEEFKNEALLVAKLQHRNLVRLLGFCLEGEEKILIYEFVPNKSLDCFLFNPEKQAQLDWSTRYKTIVGAARGILYLHEDSRLKIIHRDLKVSNILLDSDMNPKISDFGMARIFGVDQTQGTTKRVVGTYGYMSPEYAMHGQFSVKSDVFSFGVLVLEIISGKRNSNFYRTDAADDLISYAWKQSKNGTPLGLLDTVLKDNYSRNEVIRCIQIGLLCVQEDPAERPTMATIAMMLNSYSVTLPVPNQPAFFCNSRIEGKMPNVGLESDQSTSRSTPWSINEASITELDPR</sequence>
<evidence type="ECO:0000256" key="13">
    <source>
        <dbReference type="ARBA" id="ARBA00023170"/>
    </source>
</evidence>
<keyword evidence="6 20" id="KW-0732">Signal</keyword>
<dbReference type="GO" id="GO:0042742">
    <property type="term" value="P:defense response to bacterium"/>
    <property type="evidence" value="ECO:0007669"/>
    <property type="project" value="TreeGrafter"/>
</dbReference>
<keyword evidence="7" id="KW-0677">Repeat</keyword>
<evidence type="ECO:0000259" key="21">
    <source>
        <dbReference type="PROSITE" id="PS50011"/>
    </source>
</evidence>
<evidence type="ECO:0000256" key="17">
    <source>
        <dbReference type="PROSITE-ProRule" id="PRU10141"/>
    </source>
</evidence>
<dbReference type="FunFam" id="3.30.430.20:FF:000012">
    <property type="entry name" value="Cysteine-rich receptor-like protein kinase 25"/>
    <property type="match status" value="1"/>
</dbReference>
<dbReference type="Gene3D" id="1.10.510.10">
    <property type="entry name" value="Transferase(Phosphotransferase) domain 1"/>
    <property type="match status" value="1"/>
</dbReference>
<keyword evidence="24" id="KW-1185">Reference proteome</keyword>
<feature type="domain" description="Protein kinase" evidence="21">
    <location>
        <begin position="346"/>
        <end position="632"/>
    </location>
</feature>
<accession>A0A5B6WBN7</accession>
<dbReference type="FunFam" id="1.10.510.10:FF:000129">
    <property type="entry name" value="cysteine-rich receptor-like protein kinase 10"/>
    <property type="match status" value="1"/>
</dbReference>
<feature type="binding site" evidence="17">
    <location>
        <position position="374"/>
    </location>
    <ligand>
        <name>ATP</name>
        <dbReference type="ChEBI" id="CHEBI:30616"/>
    </ligand>
</feature>
<keyword evidence="9 23" id="KW-0418">Kinase</keyword>
<dbReference type="EMBL" id="SMMG02000004">
    <property type="protein sequence ID" value="KAA3478538.1"/>
    <property type="molecule type" value="Genomic_DNA"/>
</dbReference>
<evidence type="ECO:0000256" key="11">
    <source>
        <dbReference type="ARBA" id="ARBA00022989"/>
    </source>
</evidence>
<protein>
    <submittedName>
        <fullName evidence="23">Cysteine-rich receptor-like protein kinase 10 isoform X1</fullName>
    </submittedName>
</protein>
<keyword evidence="14" id="KW-0325">Glycoprotein</keyword>
<dbReference type="OrthoDB" id="688481at2759"/>
<dbReference type="PROSITE" id="PS00107">
    <property type="entry name" value="PROTEIN_KINASE_ATP"/>
    <property type="match status" value="1"/>
</dbReference>
<dbReference type="InterPro" id="IPR001245">
    <property type="entry name" value="Ser-Thr/Tyr_kinase_cat_dom"/>
</dbReference>
<dbReference type="CDD" id="cd14066">
    <property type="entry name" value="STKc_IRAK"/>
    <property type="match status" value="1"/>
</dbReference>
<dbReference type="GO" id="GO:0004674">
    <property type="term" value="F:protein serine/threonine kinase activity"/>
    <property type="evidence" value="ECO:0007669"/>
    <property type="project" value="UniProtKB-KW"/>
</dbReference>
<dbReference type="PANTHER" id="PTHR27002">
    <property type="entry name" value="RECEPTOR-LIKE SERINE/THREONINE-PROTEIN KINASE SD1-8"/>
    <property type="match status" value="1"/>
</dbReference>
<dbReference type="Gene3D" id="3.30.430.20">
    <property type="entry name" value="Gnk2 domain, C-X8-C-X2-C motif"/>
    <property type="match status" value="2"/>
</dbReference>
<dbReference type="InterPro" id="IPR000719">
    <property type="entry name" value="Prot_kinase_dom"/>
</dbReference>